<comment type="similarity">
    <text evidence="5">Belongs to the protein N5-glutamine methyltransferase family. PrmC subfamily.</text>
</comment>
<evidence type="ECO:0000259" key="7">
    <source>
        <dbReference type="Pfam" id="PF17827"/>
    </source>
</evidence>
<dbReference type="GO" id="GO:0003676">
    <property type="term" value="F:nucleic acid binding"/>
    <property type="evidence" value="ECO:0007669"/>
    <property type="project" value="InterPro"/>
</dbReference>
<dbReference type="AlphaFoldDB" id="A0A4Q1C3J2"/>
<proteinExistence type="inferred from homology"/>
<keyword evidence="1 5" id="KW-0489">Methyltransferase</keyword>
<evidence type="ECO:0000313" key="8">
    <source>
        <dbReference type="EMBL" id="RXK52833.1"/>
    </source>
</evidence>
<reference evidence="8 9" key="1">
    <citation type="submission" date="2019-01" db="EMBL/GenBank/DDBJ databases">
        <title>Lacunisphaera sp. strain TWA-58.</title>
        <authorList>
            <person name="Chen W.-M."/>
        </authorList>
    </citation>
    <scope>NUCLEOTIDE SEQUENCE [LARGE SCALE GENOMIC DNA]</scope>
    <source>
        <strain evidence="8 9">TWA-58</strain>
    </source>
</reference>
<evidence type="ECO:0000256" key="1">
    <source>
        <dbReference type="ARBA" id="ARBA00022603"/>
    </source>
</evidence>
<dbReference type="PANTHER" id="PTHR18895:SF74">
    <property type="entry name" value="MTRF1L RELEASE FACTOR GLUTAMINE METHYLTRANSFERASE"/>
    <property type="match status" value="1"/>
</dbReference>
<name>A0A4Q1C3J2_9BACT</name>
<dbReference type="GO" id="GO:0032259">
    <property type="term" value="P:methylation"/>
    <property type="evidence" value="ECO:0007669"/>
    <property type="project" value="UniProtKB-KW"/>
</dbReference>
<evidence type="ECO:0000256" key="2">
    <source>
        <dbReference type="ARBA" id="ARBA00022679"/>
    </source>
</evidence>
<evidence type="ECO:0000313" key="9">
    <source>
        <dbReference type="Proteomes" id="UP000290218"/>
    </source>
</evidence>
<dbReference type="SUPFAM" id="SSF53335">
    <property type="entry name" value="S-adenosyl-L-methionine-dependent methyltransferases"/>
    <property type="match status" value="1"/>
</dbReference>
<dbReference type="InterPro" id="IPR029063">
    <property type="entry name" value="SAM-dependent_MTases_sf"/>
</dbReference>
<dbReference type="InterPro" id="IPR002052">
    <property type="entry name" value="DNA_methylase_N6_adenine_CS"/>
</dbReference>
<feature type="binding site" evidence="5">
    <location>
        <position position="188"/>
    </location>
    <ligand>
        <name>S-adenosyl-L-methionine</name>
        <dbReference type="ChEBI" id="CHEBI:59789"/>
    </ligand>
</feature>
<dbReference type="InterPro" id="IPR040758">
    <property type="entry name" value="PrmC_N"/>
</dbReference>
<feature type="binding site" evidence="5">
    <location>
        <begin position="120"/>
        <end position="124"/>
    </location>
    <ligand>
        <name>S-adenosyl-L-methionine</name>
        <dbReference type="ChEBI" id="CHEBI:59789"/>
    </ligand>
</feature>
<dbReference type="CDD" id="cd02440">
    <property type="entry name" value="AdoMet_MTases"/>
    <property type="match status" value="1"/>
</dbReference>
<organism evidence="8 9">
    <name type="scientific">Oleiharenicola lentus</name>
    <dbReference type="NCBI Taxonomy" id="2508720"/>
    <lineage>
        <taxon>Bacteria</taxon>
        <taxon>Pseudomonadati</taxon>
        <taxon>Verrucomicrobiota</taxon>
        <taxon>Opitutia</taxon>
        <taxon>Opitutales</taxon>
        <taxon>Opitutaceae</taxon>
        <taxon>Oleiharenicola</taxon>
    </lineage>
</organism>
<dbReference type="PROSITE" id="PS00092">
    <property type="entry name" value="N6_MTASE"/>
    <property type="match status" value="1"/>
</dbReference>
<dbReference type="Gene3D" id="1.10.8.10">
    <property type="entry name" value="DNA helicase RuvA subunit, C-terminal domain"/>
    <property type="match status" value="1"/>
</dbReference>
<evidence type="ECO:0000256" key="3">
    <source>
        <dbReference type="ARBA" id="ARBA00022691"/>
    </source>
</evidence>
<feature type="binding site" evidence="5">
    <location>
        <position position="172"/>
    </location>
    <ligand>
        <name>S-adenosyl-L-methionine</name>
        <dbReference type="ChEBI" id="CHEBI:59789"/>
    </ligand>
</feature>
<dbReference type="EMBL" id="SDHX01000002">
    <property type="protein sequence ID" value="RXK52833.1"/>
    <property type="molecule type" value="Genomic_DNA"/>
</dbReference>
<gene>
    <name evidence="5 8" type="primary">prmC</name>
    <name evidence="8" type="ORF">ESB00_14055</name>
</gene>
<dbReference type="InterPro" id="IPR004556">
    <property type="entry name" value="HemK-like"/>
</dbReference>
<keyword evidence="3 5" id="KW-0949">S-adenosyl-L-methionine</keyword>
<dbReference type="HAMAP" id="MF_02126">
    <property type="entry name" value="RF_methyltr_PrmC"/>
    <property type="match status" value="1"/>
</dbReference>
<dbReference type="Pfam" id="PF17827">
    <property type="entry name" value="PrmC_N"/>
    <property type="match status" value="1"/>
</dbReference>
<dbReference type="NCBIfam" id="TIGR03534">
    <property type="entry name" value="RF_mod_PrmC"/>
    <property type="match status" value="1"/>
</dbReference>
<accession>A0A4Q1C3J2</accession>
<dbReference type="PANTHER" id="PTHR18895">
    <property type="entry name" value="HEMK METHYLTRANSFERASE"/>
    <property type="match status" value="1"/>
</dbReference>
<feature type="domain" description="Methyltransferase small" evidence="6">
    <location>
        <begin position="107"/>
        <end position="198"/>
    </location>
</feature>
<dbReference type="Gene3D" id="3.40.50.150">
    <property type="entry name" value="Vaccinia Virus protein VP39"/>
    <property type="match status" value="1"/>
</dbReference>
<protein>
    <recommendedName>
        <fullName evidence="5">Release factor glutamine methyltransferase</fullName>
        <shortName evidence="5">RF MTase</shortName>
        <ecNumber evidence="5">2.1.1.297</ecNumber>
    </recommendedName>
    <alternativeName>
        <fullName evidence="5">N5-glutamine methyltransferase PrmC</fullName>
    </alternativeName>
    <alternativeName>
        <fullName evidence="5">Protein-(glutamine-N5) MTase PrmC</fullName>
    </alternativeName>
    <alternativeName>
        <fullName evidence="5">Protein-glutamine N-methyltransferase PrmC</fullName>
    </alternativeName>
</protein>
<evidence type="ECO:0000256" key="4">
    <source>
        <dbReference type="ARBA" id="ARBA00048391"/>
    </source>
</evidence>
<comment type="caution">
    <text evidence="8">The sequence shown here is derived from an EMBL/GenBank/DDBJ whole genome shotgun (WGS) entry which is preliminary data.</text>
</comment>
<feature type="binding site" evidence="5">
    <location>
        <position position="143"/>
    </location>
    <ligand>
        <name>S-adenosyl-L-methionine</name>
        <dbReference type="ChEBI" id="CHEBI:59789"/>
    </ligand>
</feature>
<dbReference type="InterPro" id="IPR007848">
    <property type="entry name" value="Small_mtfrase_dom"/>
</dbReference>
<evidence type="ECO:0000256" key="5">
    <source>
        <dbReference type="HAMAP-Rule" id="MF_02126"/>
    </source>
</evidence>
<evidence type="ECO:0000259" key="6">
    <source>
        <dbReference type="Pfam" id="PF05175"/>
    </source>
</evidence>
<keyword evidence="2 5" id="KW-0808">Transferase</keyword>
<feature type="binding site" evidence="5">
    <location>
        <begin position="188"/>
        <end position="191"/>
    </location>
    <ligand>
        <name>substrate</name>
    </ligand>
</feature>
<dbReference type="RefSeq" id="WP_129048423.1">
    <property type="nucleotide sequence ID" value="NZ_SDHX01000002.1"/>
</dbReference>
<dbReference type="InterPro" id="IPR019874">
    <property type="entry name" value="RF_methyltr_PrmC"/>
</dbReference>
<dbReference type="Pfam" id="PF05175">
    <property type="entry name" value="MTS"/>
    <property type="match status" value="1"/>
</dbReference>
<sequence>MLSVLEIIKRTTEFFDKRGVESARLNAELLIGHALGLKRMQLYLQFERPLTEAELELIRPLVKRRGAREPLQYILGATEFCGLKLKVDRRALIPRPETEYLVELVGEKLTTAPKAVLDLGTGTGALALALAVKYPASCVTAVDNSAEALTLAGENTQALGLAARVRLLASDWFSALVAAEKFDLIVANPPYLTDAEVAEATPEVREHEPRAALVAAEEGRADLERIFHQARGFLNAGGLLACETGIAQHARLAAVARECGYARTESLRDLTGRDRYLLAFV</sequence>
<feature type="domain" description="Release factor glutamine methyltransferase N-terminal" evidence="7">
    <location>
        <begin position="6"/>
        <end position="76"/>
    </location>
</feature>
<dbReference type="OrthoDB" id="9800643at2"/>
<comment type="catalytic activity">
    <reaction evidence="4 5">
        <text>L-glutaminyl-[peptide chain release factor] + S-adenosyl-L-methionine = N(5)-methyl-L-glutaminyl-[peptide chain release factor] + S-adenosyl-L-homocysteine + H(+)</text>
        <dbReference type="Rhea" id="RHEA:42896"/>
        <dbReference type="Rhea" id="RHEA-COMP:10271"/>
        <dbReference type="Rhea" id="RHEA-COMP:10272"/>
        <dbReference type="ChEBI" id="CHEBI:15378"/>
        <dbReference type="ChEBI" id="CHEBI:30011"/>
        <dbReference type="ChEBI" id="CHEBI:57856"/>
        <dbReference type="ChEBI" id="CHEBI:59789"/>
        <dbReference type="ChEBI" id="CHEBI:61891"/>
        <dbReference type="EC" id="2.1.1.297"/>
    </reaction>
</comment>
<dbReference type="InterPro" id="IPR050320">
    <property type="entry name" value="N5-glutamine_MTase"/>
</dbReference>
<dbReference type="GO" id="GO:0102559">
    <property type="term" value="F:peptide chain release factor N(5)-glutamine methyltransferase activity"/>
    <property type="evidence" value="ECO:0007669"/>
    <property type="project" value="UniProtKB-EC"/>
</dbReference>
<keyword evidence="9" id="KW-1185">Reference proteome</keyword>
<dbReference type="EC" id="2.1.1.297" evidence="5"/>
<dbReference type="Proteomes" id="UP000290218">
    <property type="component" value="Unassembled WGS sequence"/>
</dbReference>
<comment type="function">
    <text evidence="5">Methylates the class 1 translation termination release factors RF1/PrfA and RF2/PrfB on the glutamine residue of the universally conserved GGQ motif.</text>
</comment>
<dbReference type="NCBIfam" id="TIGR00536">
    <property type="entry name" value="hemK_fam"/>
    <property type="match status" value="1"/>
</dbReference>